<dbReference type="Proteomes" id="UP000192223">
    <property type="component" value="Unplaced"/>
</dbReference>
<feature type="domain" description="Resolvase HTH" evidence="1">
    <location>
        <begin position="97"/>
        <end position="130"/>
    </location>
</feature>
<proteinExistence type="predicted"/>
<dbReference type="GO" id="GO:0000150">
    <property type="term" value="F:DNA strand exchange activity"/>
    <property type="evidence" value="ECO:0007669"/>
    <property type="project" value="InterPro"/>
</dbReference>
<evidence type="ECO:0000313" key="2">
    <source>
        <dbReference type="Proteomes" id="UP000192223"/>
    </source>
</evidence>
<dbReference type="InterPro" id="IPR006120">
    <property type="entry name" value="Resolvase_HTH_dom"/>
</dbReference>
<name>A0A7F5RHA4_AGRPL</name>
<sequence length="212" mass="24224">MEVQVDARVVQTLSRIRRVIAETVRLYQCSESINYNSLSIAKRNLTRISTAISTNTHDQLLEAIDGLLNINSDDQQAKTYAALRINRNGKGRPAVQINDDQLILMYNEGFSAVNIAKNLGCSKKTIYNKLLKLNLPIRRRYNQISDEELQYKILEIHQKHPNAGQTMMQGYLKAAGVYVQRDRVRVAGGVHLFKEGHIKLQRLILYGIWMLT</sequence>
<evidence type="ECO:0000313" key="3">
    <source>
        <dbReference type="RefSeq" id="XP_025835377.1"/>
    </source>
</evidence>
<dbReference type="AlphaFoldDB" id="A0A7F5RHA4"/>
<dbReference type="Pfam" id="PF02796">
    <property type="entry name" value="HTH_7"/>
    <property type="match status" value="1"/>
</dbReference>
<organism evidence="2 3">
    <name type="scientific">Agrilus planipennis</name>
    <name type="common">Emerald ash borer</name>
    <name type="synonym">Agrilus marcopoli</name>
    <dbReference type="NCBI Taxonomy" id="224129"/>
    <lineage>
        <taxon>Eukaryota</taxon>
        <taxon>Metazoa</taxon>
        <taxon>Ecdysozoa</taxon>
        <taxon>Arthropoda</taxon>
        <taxon>Hexapoda</taxon>
        <taxon>Insecta</taxon>
        <taxon>Pterygota</taxon>
        <taxon>Neoptera</taxon>
        <taxon>Endopterygota</taxon>
        <taxon>Coleoptera</taxon>
        <taxon>Polyphaga</taxon>
        <taxon>Elateriformia</taxon>
        <taxon>Buprestoidea</taxon>
        <taxon>Buprestidae</taxon>
        <taxon>Agrilinae</taxon>
        <taxon>Agrilus</taxon>
    </lineage>
</organism>
<dbReference type="Gene3D" id="1.10.10.60">
    <property type="entry name" value="Homeodomain-like"/>
    <property type="match status" value="1"/>
</dbReference>
<dbReference type="GO" id="GO:0003677">
    <property type="term" value="F:DNA binding"/>
    <property type="evidence" value="ECO:0007669"/>
    <property type="project" value="InterPro"/>
</dbReference>
<reference evidence="3" key="1">
    <citation type="submission" date="2025-08" db="UniProtKB">
        <authorList>
            <consortium name="RefSeq"/>
        </authorList>
    </citation>
    <scope>IDENTIFICATION</scope>
    <source>
        <tissue evidence="3">Entire body</tissue>
    </source>
</reference>
<accession>A0A7F5RHA4</accession>
<keyword evidence="2" id="KW-1185">Reference proteome</keyword>
<dbReference type="PANTHER" id="PTHR46791">
    <property type="entry name" value="EXPRESSED PROTEIN"/>
    <property type="match status" value="1"/>
</dbReference>
<protein>
    <submittedName>
        <fullName evidence="3">Uncharacterized protein LOC108738831</fullName>
    </submittedName>
</protein>
<evidence type="ECO:0000259" key="1">
    <source>
        <dbReference type="Pfam" id="PF02796"/>
    </source>
</evidence>
<dbReference type="InParanoid" id="A0A7F5RHA4"/>
<dbReference type="GeneID" id="108738831"/>
<dbReference type="RefSeq" id="XP_025835377.1">
    <property type="nucleotide sequence ID" value="XM_025979592.1"/>
</dbReference>
<gene>
    <name evidence="3" type="primary">LOC108738831</name>
</gene>
<dbReference type="PANTHER" id="PTHR46791:SF5">
    <property type="entry name" value="CLR5 DOMAIN-CONTAINING PROTEIN-RELATED"/>
    <property type="match status" value="1"/>
</dbReference>
<dbReference type="OrthoDB" id="6767432at2759"/>
<dbReference type="KEGG" id="apln:108738831"/>